<proteinExistence type="predicted"/>
<protein>
    <submittedName>
        <fullName evidence="1">Uncharacterized protein</fullName>
    </submittedName>
</protein>
<organism evidence="1 2">
    <name type="scientific">Hemibagrus wyckioides</name>
    <dbReference type="NCBI Taxonomy" id="337641"/>
    <lineage>
        <taxon>Eukaryota</taxon>
        <taxon>Metazoa</taxon>
        <taxon>Chordata</taxon>
        <taxon>Craniata</taxon>
        <taxon>Vertebrata</taxon>
        <taxon>Euteleostomi</taxon>
        <taxon>Actinopterygii</taxon>
        <taxon>Neopterygii</taxon>
        <taxon>Teleostei</taxon>
        <taxon>Ostariophysi</taxon>
        <taxon>Siluriformes</taxon>
        <taxon>Bagridae</taxon>
        <taxon>Hemibagrus</taxon>
    </lineage>
</organism>
<name>A0A9D3SK48_9TELE</name>
<dbReference type="Proteomes" id="UP000824219">
    <property type="component" value="Linkage Group LG11"/>
</dbReference>
<accession>A0A9D3SK48</accession>
<sequence length="78" mass="8438">MEGFSTRSLGVSEGAVKAWRSGDDSPRATVKCSNRGTSDFLSVKSSEAAAVQKKLFITRSAVKKLFLASDLHHVHSAW</sequence>
<evidence type="ECO:0000313" key="1">
    <source>
        <dbReference type="EMBL" id="KAG7327022.1"/>
    </source>
</evidence>
<comment type="caution">
    <text evidence="1">The sequence shown here is derived from an EMBL/GenBank/DDBJ whole genome shotgun (WGS) entry which is preliminary data.</text>
</comment>
<keyword evidence="2" id="KW-1185">Reference proteome</keyword>
<reference evidence="1 2" key="1">
    <citation type="submission" date="2021-06" db="EMBL/GenBank/DDBJ databases">
        <title>Chromosome-level genome assembly of the red-tail catfish (Hemibagrus wyckioides).</title>
        <authorList>
            <person name="Shao F."/>
        </authorList>
    </citation>
    <scope>NUCLEOTIDE SEQUENCE [LARGE SCALE GENOMIC DNA]</scope>
    <source>
        <strain evidence="1">EC202008001</strain>
        <tissue evidence="1">Blood</tissue>
    </source>
</reference>
<dbReference type="AlphaFoldDB" id="A0A9D3SK48"/>
<evidence type="ECO:0000313" key="2">
    <source>
        <dbReference type="Proteomes" id="UP000824219"/>
    </source>
</evidence>
<dbReference type="EMBL" id="JAHKSW010000011">
    <property type="protein sequence ID" value="KAG7327022.1"/>
    <property type="molecule type" value="Genomic_DNA"/>
</dbReference>
<gene>
    <name evidence="1" type="ORF">KOW79_010423</name>
</gene>